<organism evidence="1 2">
    <name type="scientific">Aminipila terrae</name>
    <dbReference type="NCBI Taxonomy" id="2697030"/>
    <lineage>
        <taxon>Bacteria</taxon>
        <taxon>Bacillati</taxon>
        <taxon>Bacillota</taxon>
        <taxon>Clostridia</taxon>
        <taxon>Peptostreptococcales</taxon>
        <taxon>Anaerovoracaceae</taxon>
        <taxon>Aminipila</taxon>
    </lineage>
</organism>
<dbReference type="RefSeq" id="WP_162362290.1">
    <property type="nucleotide sequence ID" value="NZ_CP047591.1"/>
</dbReference>
<dbReference type="Proteomes" id="UP000463883">
    <property type="component" value="Chromosome"/>
</dbReference>
<name>A0A6P1MES3_9FIRM</name>
<gene>
    <name evidence="1" type="ORF">Ami3637_09040</name>
</gene>
<protein>
    <submittedName>
        <fullName evidence="1">Uncharacterized protein</fullName>
    </submittedName>
</protein>
<sequence length="69" mass="8298">MSKINPYWVESEWKSLLYQFSEKTIDESTTFQNKEFKENVDVFDRILNLTSLIGDYYSQGLLNYLNFSR</sequence>
<reference evidence="1 2" key="1">
    <citation type="submission" date="2020-01" db="EMBL/GenBank/DDBJ databases">
        <title>Genomic analysis of Aminipila sp. CBA3637.</title>
        <authorList>
            <person name="Kim Y.B."/>
            <person name="Roh S.W."/>
        </authorList>
    </citation>
    <scope>NUCLEOTIDE SEQUENCE [LARGE SCALE GENOMIC DNA]</scope>
    <source>
        <strain evidence="1 2">CBA3637</strain>
    </source>
</reference>
<evidence type="ECO:0000313" key="2">
    <source>
        <dbReference type="Proteomes" id="UP000463883"/>
    </source>
</evidence>
<dbReference type="AlphaFoldDB" id="A0A6P1MES3"/>
<keyword evidence="2" id="KW-1185">Reference proteome</keyword>
<proteinExistence type="predicted"/>
<evidence type="ECO:0000313" key="1">
    <source>
        <dbReference type="EMBL" id="QHI72522.1"/>
    </source>
</evidence>
<dbReference type="EMBL" id="CP047591">
    <property type="protein sequence ID" value="QHI72522.1"/>
    <property type="molecule type" value="Genomic_DNA"/>
</dbReference>
<dbReference type="KEGG" id="amic:Ami3637_09040"/>
<accession>A0A6P1MES3</accession>